<dbReference type="PANTHER" id="PTHR11910">
    <property type="entry name" value="ATP SYNTHASE DELTA CHAIN"/>
    <property type="match status" value="1"/>
</dbReference>
<dbReference type="RefSeq" id="WP_213945073.1">
    <property type="nucleotide sequence ID" value="NZ_JAHCMY010000004.1"/>
</dbReference>
<dbReference type="NCBIfam" id="TIGR01145">
    <property type="entry name" value="ATP_synt_delta"/>
    <property type="match status" value="1"/>
</dbReference>
<comment type="caution">
    <text evidence="8">The sequence shown here is derived from an EMBL/GenBank/DDBJ whole genome shotgun (WGS) entry which is preliminary data.</text>
</comment>
<gene>
    <name evidence="7 8" type="primary">atpH</name>
    <name evidence="8" type="ORF">KI659_09300</name>
</gene>
<dbReference type="PRINTS" id="PR00125">
    <property type="entry name" value="ATPASEDELTA"/>
</dbReference>
<dbReference type="EMBL" id="JAHCMY010000004">
    <property type="protein sequence ID" value="MBS9524208.1"/>
    <property type="molecule type" value="Genomic_DNA"/>
</dbReference>
<evidence type="ECO:0000313" key="8">
    <source>
        <dbReference type="EMBL" id="MBS9524208.1"/>
    </source>
</evidence>
<dbReference type="HAMAP" id="MF_01416">
    <property type="entry name" value="ATP_synth_delta_bact"/>
    <property type="match status" value="1"/>
</dbReference>
<dbReference type="Proteomes" id="UP001319104">
    <property type="component" value="Unassembled WGS sequence"/>
</dbReference>
<accession>A0AAP2CGH8</accession>
<keyword evidence="7" id="KW-1003">Cell membrane</keyword>
<comment type="similarity">
    <text evidence="7">Belongs to the ATPase delta chain family.</text>
</comment>
<keyword evidence="3 7" id="KW-0375">Hydrogen ion transport</keyword>
<sequence length="185" mass="20972">MSVFRVSSRYAKSLVDLSIEKGVLEGVREDMNRLLAIGTSNKEFVSAIKSPVIKGDKKLKVLKALFPNGNELTLAFFDILSKKGRESLLLDIAKAFVNLYNEHRGIQVAEVTTTFAMDDKQREEFKKIVKQISNKQEVELIEKVNKDIIGGFVLKVGDRQLDESLNSKLNALRLQFSQNLYEKHI</sequence>
<evidence type="ECO:0000256" key="7">
    <source>
        <dbReference type="HAMAP-Rule" id="MF_01416"/>
    </source>
</evidence>
<dbReference type="SUPFAM" id="SSF47928">
    <property type="entry name" value="N-terminal domain of the delta subunit of the F1F0-ATP synthase"/>
    <property type="match status" value="1"/>
</dbReference>
<evidence type="ECO:0000256" key="5">
    <source>
        <dbReference type="ARBA" id="ARBA00023136"/>
    </source>
</evidence>
<keyword evidence="5 7" id="KW-0472">Membrane</keyword>
<name>A0AAP2CGH8_9BACT</name>
<organism evidence="8 9">
    <name type="scientific">Litoribacter ruber</name>
    <dbReference type="NCBI Taxonomy" id="702568"/>
    <lineage>
        <taxon>Bacteria</taxon>
        <taxon>Pseudomonadati</taxon>
        <taxon>Bacteroidota</taxon>
        <taxon>Cytophagia</taxon>
        <taxon>Cytophagales</taxon>
        <taxon>Cyclobacteriaceae</taxon>
        <taxon>Litoribacter</taxon>
    </lineage>
</organism>
<evidence type="ECO:0000256" key="6">
    <source>
        <dbReference type="ARBA" id="ARBA00023310"/>
    </source>
</evidence>
<keyword evidence="7" id="KW-0139">CF(1)</keyword>
<dbReference type="GO" id="GO:0045259">
    <property type="term" value="C:proton-transporting ATP synthase complex"/>
    <property type="evidence" value="ECO:0007669"/>
    <property type="project" value="UniProtKB-KW"/>
</dbReference>
<dbReference type="GO" id="GO:0046933">
    <property type="term" value="F:proton-transporting ATP synthase activity, rotational mechanism"/>
    <property type="evidence" value="ECO:0007669"/>
    <property type="project" value="UniProtKB-UniRule"/>
</dbReference>
<evidence type="ECO:0000256" key="2">
    <source>
        <dbReference type="ARBA" id="ARBA00022448"/>
    </source>
</evidence>
<dbReference type="Pfam" id="PF00213">
    <property type="entry name" value="OSCP"/>
    <property type="match status" value="1"/>
</dbReference>
<comment type="subcellular location">
    <subcellularLocation>
        <location evidence="7">Cell membrane</location>
        <topology evidence="7">Peripheral membrane protein</topology>
    </subcellularLocation>
    <subcellularLocation>
        <location evidence="1">Membrane</location>
    </subcellularLocation>
</comment>
<protein>
    <recommendedName>
        <fullName evidence="7">ATP synthase subunit delta</fullName>
    </recommendedName>
    <alternativeName>
        <fullName evidence="7">ATP synthase F(1) sector subunit delta</fullName>
    </alternativeName>
    <alternativeName>
        <fullName evidence="7">F-type ATPase subunit delta</fullName>
        <shortName evidence="7">F-ATPase subunit delta</shortName>
    </alternativeName>
</protein>
<evidence type="ECO:0000313" key="9">
    <source>
        <dbReference type="Proteomes" id="UP001319104"/>
    </source>
</evidence>
<dbReference type="Gene3D" id="1.10.520.20">
    <property type="entry name" value="N-terminal domain of the delta subunit of the F1F0-ATP synthase"/>
    <property type="match status" value="1"/>
</dbReference>
<evidence type="ECO:0000256" key="4">
    <source>
        <dbReference type="ARBA" id="ARBA00023065"/>
    </source>
</evidence>
<proteinExistence type="inferred from homology"/>
<keyword evidence="4 7" id="KW-0406">Ion transport</keyword>
<dbReference type="PROSITE" id="PS00389">
    <property type="entry name" value="ATPASE_DELTA"/>
    <property type="match status" value="1"/>
</dbReference>
<comment type="function">
    <text evidence="7">F(1)F(0) ATP synthase produces ATP from ADP in the presence of a proton or sodium gradient. F-type ATPases consist of two structural domains, F(1) containing the extramembraneous catalytic core and F(0) containing the membrane proton channel, linked together by a central stalk and a peripheral stalk. During catalysis, ATP synthesis in the catalytic domain of F(1) is coupled via a rotary mechanism of the central stalk subunits to proton translocation.</text>
</comment>
<dbReference type="GO" id="GO:0005886">
    <property type="term" value="C:plasma membrane"/>
    <property type="evidence" value="ECO:0007669"/>
    <property type="project" value="UniProtKB-SubCell"/>
</dbReference>
<dbReference type="InterPro" id="IPR020781">
    <property type="entry name" value="ATPase_OSCP/d_CS"/>
</dbReference>
<dbReference type="AlphaFoldDB" id="A0AAP2CGH8"/>
<evidence type="ECO:0000256" key="1">
    <source>
        <dbReference type="ARBA" id="ARBA00004370"/>
    </source>
</evidence>
<comment type="function">
    <text evidence="7">This protein is part of the stalk that links CF(0) to CF(1). It either transmits conformational changes from CF(0) to CF(1) or is implicated in proton conduction.</text>
</comment>
<dbReference type="InterPro" id="IPR026015">
    <property type="entry name" value="ATP_synth_OSCP/delta_N_sf"/>
</dbReference>
<dbReference type="InterPro" id="IPR000711">
    <property type="entry name" value="ATPase_OSCP/dsu"/>
</dbReference>
<keyword evidence="9" id="KW-1185">Reference proteome</keyword>
<keyword evidence="6 7" id="KW-0066">ATP synthesis</keyword>
<reference evidence="8 9" key="1">
    <citation type="submission" date="2021-05" db="EMBL/GenBank/DDBJ databases">
        <authorList>
            <person name="Zhang Z.D."/>
            <person name="Osman G."/>
        </authorList>
    </citation>
    <scope>NUCLEOTIDE SEQUENCE [LARGE SCALE GENOMIC DNA]</scope>
    <source>
        <strain evidence="8 9">KCTC 32217</strain>
    </source>
</reference>
<evidence type="ECO:0000256" key="3">
    <source>
        <dbReference type="ARBA" id="ARBA00022781"/>
    </source>
</evidence>
<keyword evidence="2 7" id="KW-0813">Transport</keyword>